<reference evidence="1" key="1">
    <citation type="journal article" date="2015" name="Nature">
        <title>Complex archaea that bridge the gap between prokaryotes and eukaryotes.</title>
        <authorList>
            <person name="Spang A."/>
            <person name="Saw J.H."/>
            <person name="Jorgensen S.L."/>
            <person name="Zaremba-Niedzwiedzka K."/>
            <person name="Martijn J."/>
            <person name="Lind A.E."/>
            <person name="van Eijk R."/>
            <person name="Schleper C."/>
            <person name="Guy L."/>
            <person name="Ettema T.J."/>
        </authorList>
    </citation>
    <scope>NUCLEOTIDE SEQUENCE</scope>
</reference>
<gene>
    <name evidence="1" type="ORF">LCGC14_1390730</name>
</gene>
<dbReference type="AlphaFoldDB" id="A0A0F9K087"/>
<sequence length="167" mass="17202">PPEFSRPPGTPPELPAGFFRSVPQPSVVKPPGVGIDFLLGDQLTGVNIAASPARIMAFRVEKGGGGGVRSIFMQISGLLATSNITFILAVAGIPVPGFGAIPVAPAVLGVSITNFGTDEVWVEIPPGKEVTFDVTVADAAAYNISGLIHGWQVPAPMANQFAEGWGI</sequence>
<dbReference type="EMBL" id="LAZR01008986">
    <property type="protein sequence ID" value="KKM75383.1"/>
    <property type="molecule type" value="Genomic_DNA"/>
</dbReference>
<feature type="non-terminal residue" evidence="1">
    <location>
        <position position="1"/>
    </location>
</feature>
<accession>A0A0F9K087</accession>
<proteinExistence type="predicted"/>
<comment type="caution">
    <text evidence="1">The sequence shown here is derived from an EMBL/GenBank/DDBJ whole genome shotgun (WGS) entry which is preliminary data.</text>
</comment>
<evidence type="ECO:0000313" key="1">
    <source>
        <dbReference type="EMBL" id="KKM75383.1"/>
    </source>
</evidence>
<organism evidence="1">
    <name type="scientific">marine sediment metagenome</name>
    <dbReference type="NCBI Taxonomy" id="412755"/>
    <lineage>
        <taxon>unclassified sequences</taxon>
        <taxon>metagenomes</taxon>
        <taxon>ecological metagenomes</taxon>
    </lineage>
</organism>
<name>A0A0F9K087_9ZZZZ</name>
<protein>
    <submittedName>
        <fullName evidence="1">Uncharacterized protein</fullName>
    </submittedName>
</protein>